<sequence>MSDPNPIRSEIEQILLSHPRTRFAKVLRGMKDRLDDHQMSQKAHTEGQPIRADGIAAVRRIVSLTLKDELVTAPSQAEEQSNLYRELLNYPRSPELQQHIVTRLTQLQAIGPNVRMTPLGESRLGANDQPNAARQQPKCEKCDIEHAGECY</sequence>
<keyword evidence="2" id="KW-1185">Reference proteome</keyword>
<dbReference type="RefSeq" id="WP_069406418.1">
    <property type="nucleotide sequence ID" value="NZ_MIGZ01000107.1"/>
</dbReference>
<gene>
    <name evidence="1" type="ORF">BHQ17_17530</name>
</gene>
<name>A0A1E3RK82_9MYCO</name>
<proteinExistence type="predicted"/>
<dbReference type="EMBL" id="MIGZ01000107">
    <property type="protein sequence ID" value="ODQ90264.1"/>
    <property type="molecule type" value="Genomic_DNA"/>
</dbReference>
<comment type="caution">
    <text evidence="1">The sequence shown here is derived from an EMBL/GenBank/DDBJ whole genome shotgun (WGS) entry which is preliminary data.</text>
</comment>
<evidence type="ECO:0000313" key="2">
    <source>
        <dbReference type="Proteomes" id="UP000094243"/>
    </source>
</evidence>
<accession>A0A1E3RK82</accession>
<evidence type="ECO:0000313" key="1">
    <source>
        <dbReference type="EMBL" id="ODQ90264.1"/>
    </source>
</evidence>
<dbReference type="OrthoDB" id="4628784at2"/>
<protein>
    <submittedName>
        <fullName evidence="1">Uncharacterized protein</fullName>
    </submittedName>
</protein>
<dbReference type="AlphaFoldDB" id="A0A1E3RK82"/>
<dbReference type="Proteomes" id="UP000094243">
    <property type="component" value="Unassembled WGS sequence"/>
</dbReference>
<reference evidence="2" key="1">
    <citation type="submission" date="2016-09" db="EMBL/GenBank/DDBJ databases">
        <authorList>
            <person name="Greninger A.L."/>
            <person name="Jerome K.R."/>
            <person name="Mcnair B."/>
            <person name="Wallis C."/>
            <person name="Fang F."/>
        </authorList>
    </citation>
    <scope>NUCLEOTIDE SEQUENCE [LARGE SCALE GENOMIC DNA]</scope>
    <source>
        <strain evidence="2">M7</strain>
    </source>
</reference>
<organism evidence="1 2">
    <name type="scientific">Mycolicibacterium holsaticum</name>
    <dbReference type="NCBI Taxonomy" id="152142"/>
    <lineage>
        <taxon>Bacteria</taxon>
        <taxon>Bacillati</taxon>
        <taxon>Actinomycetota</taxon>
        <taxon>Actinomycetes</taxon>
        <taxon>Mycobacteriales</taxon>
        <taxon>Mycobacteriaceae</taxon>
        <taxon>Mycolicibacterium</taxon>
    </lineage>
</organism>